<dbReference type="InterPro" id="IPR006179">
    <property type="entry name" value="5_nucleotidase/apyrase"/>
</dbReference>
<dbReference type="InterPro" id="IPR008334">
    <property type="entry name" value="5'-Nucleotdase_C"/>
</dbReference>
<accession>A0A4R3YAR6</accession>
<dbReference type="PANTHER" id="PTHR11575">
    <property type="entry name" value="5'-NUCLEOTIDASE-RELATED"/>
    <property type="match status" value="1"/>
</dbReference>
<feature type="chain" id="PRO_5020710227" evidence="1">
    <location>
        <begin position="27"/>
        <end position="692"/>
    </location>
</feature>
<dbReference type="Gene3D" id="3.60.21.10">
    <property type="match status" value="1"/>
</dbReference>
<comment type="caution">
    <text evidence="3">The sequence shown here is derived from an EMBL/GenBank/DDBJ whole genome shotgun (WGS) entry which is preliminary data.</text>
</comment>
<dbReference type="InterPro" id="IPR036907">
    <property type="entry name" value="5'-Nucleotdase_C_sf"/>
</dbReference>
<dbReference type="RefSeq" id="WP_124945925.1">
    <property type="nucleotide sequence ID" value="NZ_BHVT01000020.1"/>
</dbReference>
<dbReference type="GO" id="GO:0009166">
    <property type="term" value="P:nucleotide catabolic process"/>
    <property type="evidence" value="ECO:0007669"/>
    <property type="project" value="InterPro"/>
</dbReference>
<keyword evidence="4" id="KW-1185">Reference proteome</keyword>
<feature type="domain" description="5'-Nucleotidase C-terminal" evidence="2">
    <location>
        <begin position="405"/>
        <end position="553"/>
    </location>
</feature>
<dbReference type="Gene3D" id="3.90.780.10">
    <property type="entry name" value="5'-Nucleotidase, C-terminal domain"/>
    <property type="match status" value="1"/>
</dbReference>
<name>A0A4R3YAR6_9PROT</name>
<proteinExistence type="predicted"/>
<dbReference type="AlphaFoldDB" id="A0A4R3YAR6"/>
<evidence type="ECO:0000313" key="3">
    <source>
        <dbReference type="EMBL" id="TCV89046.1"/>
    </source>
</evidence>
<protein>
    <submittedName>
        <fullName evidence="3">2',3'-cyclic-nucleotide 2'-phosphodiesterase (5'-nucleotidase family)</fullName>
    </submittedName>
</protein>
<evidence type="ECO:0000259" key="2">
    <source>
        <dbReference type="Pfam" id="PF02872"/>
    </source>
</evidence>
<keyword evidence="1" id="KW-0732">Signal</keyword>
<feature type="signal peptide" evidence="1">
    <location>
        <begin position="1"/>
        <end position="26"/>
    </location>
</feature>
<dbReference type="GO" id="GO:0016787">
    <property type="term" value="F:hydrolase activity"/>
    <property type="evidence" value="ECO:0007669"/>
    <property type="project" value="InterPro"/>
</dbReference>
<dbReference type="PANTHER" id="PTHR11575:SF24">
    <property type="entry name" value="5'-NUCLEOTIDASE"/>
    <property type="match status" value="1"/>
</dbReference>
<dbReference type="Pfam" id="PF02872">
    <property type="entry name" value="5_nucleotid_C"/>
    <property type="match status" value="1"/>
</dbReference>
<dbReference type="Proteomes" id="UP000295367">
    <property type="component" value="Unassembled WGS sequence"/>
</dbReference>
<sequence>MRNIHLKAATALLGVAIAGAVSPVQAGSGSVTLIQTGDIHGHLLPRPNLRSDATGRYLEGGMARMYTQIKALRSEATYADCKSKTCKSYDHSLLINTGDTVQGSGEALFSRGQAMIDVLNMFGYVAHAPGNWDFLYGPARFEETFKGTATTPPLANWNALAANLYYTNQFDDTAVCGATATDPATGIVRPLMRVLPAYSIKQVGNVKVGILGMTTARAIAAVGTSVTKNYMFADGKTEVPCYVNRLRNVEKVDVVVMISELEMARDIQIAETLSPAPDVMLNSDMHERTIAPIVAVNPDGRKTLIVEQGQDGTIVGKMKLNVTNGAITSWEFKQNVITSDIIPNLAVAAKIVSVRKPFVRGTFVPGQTVTVGGNTTQLMRPIDEVIAYTQVGLHRSNFVDEDMPGVVEGSSHDLIADAMANIGQAQSASMRGFRYGTHVAVGGAITMNDIYHYIPIAAKLGRTNKACGADLKFAIEQSIGGTFHPDPANWTGGWMFGYSGVSYDVDACDGFMGATPINPTVLTFADPTRPWSTNRGSNIKVNGVAMDDHELYDNRTTSATFQQCLPSDGSPAHAGYEVTGYWYADDPTTINNCNPCRGRNIQVVKTDGSIVQVSGPGVVAGTPLPNSLDVMDISEAVVKYLQGPKINGLVTANNLPIHRLTVKRLPTINPPGYNFRMIQPLKGASSATCPVI</sequence>
<dbReference type="SUPFAM" id="SSF55816">
    <property type="entry name" value="5'-nucleotidase (syn. UDP-sugar hydrolase), C-terminal domain"/>
    <property type="match status" value="1"/>
</dbReference>
<gene>
    <name evidence="3" type="ORF">EDC63_103118</name>
</gene>
<dbReference type="EMBL" id="SMCO01000003">
    <property type="protein sequence ID" value="TCV89046.1"/>
    <property type="molecule type" value="Genomic_DNA"/>
</dbReference>
<dbReference type="InterPro" id="IPR029052">
    <property type="entry name" value="Metallo-depent_PP-like"/>
</dbReference>
<reference evidence="3 4" key="1">
    <citation type="submission" date="2019-03" db="EMBL/GenBank/DDBJ databases">
        <title>Genomic Encyclopedia of Type Strains, Phase IV (KMG-IV): sequencing the most valuable type-strain genomes for metagenomic binning, comparative biology and taxonomic classification.</title>
        <authorList>
            <person name="Goeker M."/>
        </authorList>
    </citation>
    <scope>NUCLEOTIDE SEQUENCE [LARGE SCALE GENOMIC DNA]</scope>
    <source>
        <strain evidence="3 4">DSM 100309</strain>
    </source>
</reference>
<dbReference type="SUPFAM" id="SSF56300">
    <property type="entry name" value="Metallo-dependent phosphatases"/>
    <property type="match status" value="1"/>
</dbReference>
<dbReference type="GO" id="GO:0030288">
    <property type="term" value="C:outer membrane-bounded periplasmic space"/>
    <property type="evidence" value="ECO:0007669"/>
    <property type="project" value="TreeGrafter"/>
</dbReference>
<evidence type="ECO:0000256" key="1">
    <source>
        <dbReference type="SAM" id="SignalP"/>
    </source>
</evidence>
<organism evidence="3 4">
    <name type="scientific">Sulfurirhabdus autotrophica</name>
    <dbReference type="NCBI Taxonomy" id="1706046"/>
    <lineage>
        <taxon>Bacteria</taxon>
        <taxon>Pseudomonadati</taxon>
        <taxon>Pseudomonadota</taxon>
        <taxon>Betaproteobacteria</taxon>
        <taxon>Nitrosomonadales</taxon>
        <taxon>Sulfuricellaceae</taxon>
        <taxon>Sulfurirhabdus</taxon>
    </lineage>
</organism>
<dbReference type="OrthoDB" id="9803927at2"/>
<evidence type="ECO:0000313" key="4">
    <source>
        <dbReference type="Proteomes" id="UP000295367"/>
    </source>
</evidence>